<dbReference type="InterPro" id="IPR027417">
    <property type="entry name" value="P-loop_NTPase"/>
</dbReference>
<evidence type="ECO:0000256" key="7">
    <source>
        <dbReference type="ARBA" id="ARBA00032345"/>
    </source>
</evidence>
<evidence type="ECO:0000256" key="9">
    <source>
        <dbReference type="PROSITE-ProRule" id="PRU01049"/>
    </source>
</evidence>
<feature type="binding site" evidence="8">
    <location>
        <begin position="9"/>
        <end position="16"/>
    </location>
    <ligand>
        <name>GTP</name>
        <dbReference type="ChEBI" id="CHEBI:37565"/>
        <label>1</label>
    </ligand>
</feature>
<evidence type="ECO:0000256" key="5">
    <source>
        <dbReference type="ARBA" id="ARBA00022741"/>
    </source>
</evidence>
<dbReference type="PIRSF" id="PIRSF006485">
    <property type="entry name" value="GTP-binding_EngA"/>
    <property type="match status" value="1"/>
</dbReference>
<feature type="binding site" evidence="8">
    <location>
        <begin position="228"/>
        <end position="232"/>
    </location>
    <ligand>
        <name>GTP</name>
        <dbReference type="ChEBI" id="CHEBI:37565"/>
        <label>2</label>
    </ligand>
</feature>
<dbReference type="Pfam" id="PF01926">
    <property type="entry name" value="MMR_HSR1"/>
    <property type="match status" value="2"/>
</dbReference>
<dbReference type="GO" id="GO:0042254">
    <property type="term" value="P:ribosome biogenesis"/>
    <property type="evidence" value="ECO:0007669"/>
    <property type="project" value="UniProtKB-KW"/>
</dbReference>
<evidence type="ECO:0000256" key="2">
    <source>
        <dbReference type="ARBA" id="ARBA00020953"/>
    </source>
</evidence>
<keyword evidence="3 8" id="KW-0690">Ribosome biogenesis</keyword>
<dbReference type="PROSITE" id="PS51712">
    <property type="entry name" value="G_ENGA"/>
    <property type="match status" value="2"/>
</dbReference>
<dbReference type="SUPFAM" id="SSF52540">
    <property type="entry name" value="P-loop containing nucleoside triphosphate hydrolases"/>
    <property type="match status" value="2"/>
</dbReference>
<keyword evidence="4 10" id="KW-0677">Repeat</keyword>
<feature type="binding site" evidence="8">
    <location>
        <begin position="118"/>
        <end position="121"/>
    </location>
    <ligand>
        <name>GTP</name>
        <dbReference type="ChEBI" id="CHEBI:37565"/>
        <label>1</label>
    </ligand>
</feature>
<feature type="domain" description="EngA-type G" evidence="11">
    <location>
        <begin position="3"/>
        <end position="166"/>
    </location>
</feature>
<accession>A0A1J1DZJ5</accession>
<organism evidence="12 13">
    <name type="scientific">Ichthyobacterium seriolicida</name>
    <dbReference type="NCBI Taxonomy" id="242600"/>
    <lineage>
        <taxon>Bacteria</taxon>
        <taxon>Pseudomonadati</taxon>
        <taxon>Bacteroidota</taxon>
        <taxon>Flavobacteriia</taxon>
        <taxon>Flavobacteriales</taxon>
        <taxon>Ichthyobacteriaceae</taxon>
        <taxon>Ichthyobacterium</taxon>
    </lineage>
</organism>
<evidence type="ECO:0000256" key="3">
    <source>
        <dbReference type="ARBA" id="ARBA00022517"/>
    </source>
</evidence>
<comment type="similarity">
    <text evidence="1 8 9 10">Belongs to the TRAFAC class TrmE-Era-EngA-EngB-Septin-like GTPase superfamily. EngA (Der) GTPase family.</text>
</comment>
<evidence type="ECO:0000259" key="11">
    <source>
        <dbReference type="PROSITE" id="PS51712"/>
    </source>
</evidence>
<dbReference type="InterPro" id="IPR006073">
    <property type="entry name" value="GTP-bd"/>
</dbReference>
<dbReference type="OrthoDB" id="9805918at2"/>
<dbReference type="RefSeq" id="WP_096684675.1">
    <property type="nucleotide sequence ID" value="NZ_AP014564.1"/>
</dbReference>
<dbReference type="CDD" id="cd01894">
    <property type="entry name" value="EngA1"/>
    <property type="match status" value="1"/>
</dbReference>
<feature type="binding site" evidence="8">
    <location>
        <begin position="56"/>
        <end position="60"/>
    </location>
    <ligand>
        <name>GTP</name>
        <dbReference type="ChEBI" id="CHEBI:37565"/>
        <label>1</label>
    </ligand>
</feature>
<comment type="subunit">
    <text evidence="8">Associates with the 50S ribosomal subunit.</text>
</comment>
<dbReference type="HAMAP" id="MF_00195">
    <property type="entry name" value="GTPase_Der"/>
    <property type="match status" value="1"/>
</dbReference>
<dbReference type="NCBIfam" id="TIGR03594">
    <property type="entry name" value="GTPase_EngA"/>
    <property type="match status" value="1"/>
</dbReference>
<protein>
    <recommendedName>
        <fullName evidence="2 8">GTPase Der</fullName>
    </recommendedName>
    <alternativeName>
        <fullName evidence="7 8">GTP-binding protein EngA</fullName>
    </alternativeName>
</protein>
<reference evidence="12 13" key="1">
    <citation type="submission" date="2014-03" db="EMBL/GenBank/DDBJ databases">
        <title>complete genome sequence of Flavobacteriaceae bacterium JBKA-6.</title>
        <authorList>
            <person name="Takano T."/>
            <person name="Nakamura Y."/>
            <person name="Takuma S."/>
            <person name="Yasuike M."/>
            <person name="Matsuyama T."/>
            <person name="Sakai T."/>
            <person name="Fujiwara A."/>
            <person name="Kimoto K."/>
            <person name="Fukuda Y."/>
            <person name="Kondo H."/>
            <person name="Hirono I."/>
            <person name="Nakayasu C."/>
        </authorList>
    </citation>
    <scope>NUCLEOTIDE SEQUENCE [LARGE SCALE GENOMIC DNA]</scope>
    <source>
        <strain evidence="12 13">JBKA-6</strain>
    </source>
</reference>
<dbReference type="InterPro" id="IPR032859">
    <property type="entry name" value="KH_dom-like"/>
</dbReference>
<dbReference type="PANTHER" id="PTHR43834:SF6">
    <property type="entry name" value="GTPASE DER"/>
    <property type="match status" value="1"/>
</dbReference>
<evidence type="ECO:0000256" key="8">
    <source>
        <dbReference type="HAMAP-Rule" id="MF_00195"/>
    </source>
</evidence>
<evidence type="ECO:0000313" key="13">
    <source>
        <dbReference type="Proteomes" id="UP000243197"/>
    </source>
</evidence>
<dbReference type="Gene3D" id="3.30.300.20">
    <property type="match status" value="1"/>
</dbReference>
<dbReference type="FunFam" id="3.30.300.20:FF:000004">
    <property type="entry name" value="GTPase Der"/>
    <property type="match status" value="1"/>
</dbReference>
<gene>
    <name evidence="8" type="primary">der</name>
    <name evidence="12" type="ORF">JBKA6_0080</name>
</gene>
<dbReference type="CDD" id="cd01895">
    <property type="entry name" value="EngA2"/>
    <property type="match status" value="1"/>
</dbReference>
<dbReference type="InterPro" id="IPR005225">
    <property type="entry name" value="Small_GTP-bd"/>
</dbReference>
<dbReference type="InterPro" id="IPR015946">
    <property type="entry name" value="KH_dom-like_a/b"/>
</dbReference>
<dbReference type="NCBIfam" id="TIGR00231">
    <property type="entry name" value="small_GTP"/>
    <property type="match status" value="2"/>
</dbReference>
<keyword evidence="5 8" id="KW-0547">Nucleotide-binding</keyword>
<feature type="domain" description="EngA-type G" evidence="11">
    <location>
        <begin position="175"/>
        <end position="350"/>
    </location>
</feature>
<dbReference type="InterPro" id="IPR016484">
    <property type="entry name" value="GTPase_Der"/>
</dbReference>
<feature type="binding site" evidence="8">
    <location>
        <begin position="181"/>
        <end position="188"/>
    </location>
    <ligand>
        <name>GTP</name>
        <dbReference type="ChEBI" id="CHEBI:37565"/>
        <label>2</label>
    </ligand>
</feature>
<evidence type="ECO:0000313" key="12">
    <source>
        <dbReference type="EMBL" id="BAV94093.1"/>
    </source>
</evidence>
<dbReference type="InterPro" id="IPR031166">
    <property type="entry name" value="G_ENGA"/>
</dbReference>
<sequence>MANIVAIVGRPNVGKSTFFNRLTKKRSAIVDSVSGVTRDRNYGKSDWNGREFSVIDTGGYVYGSDDVFEKEIREQVKLAIDEADVILFMVDIVGVTDMDKDVSNILRKSKKPVLLIVNKVDNSLQVMEAVDFYSLGFKSFHSISAINGSGTGDLLDEVVSYFSDKKDTEEDSAIPKIAVVGRPNAGKSSFINALIGENRNIVTDIAGTTRDSLGVKYNRFGQEFILIDTAGVRKKSKVNEDIEFYSVMRSIRSIEQSDICFHIVDATRGFEAQDQNIYHLIERNRKGAVILINKWDLVEKETNTIKHLEKEIREKIRPFDNVPIIFISSLTKQRIFKAIEEVSVVYENLRRKIKTNKLNEVMIPIIERTPPPVVKNKYIKIKFCNQLMTSTPKFVFFTNLPQYIKEPYKRFIENKLRDNFDFKGAPISIYFRKK</sequence>
<dbReference type="KEGG" id="ise:JBKA6_0080"/>
<dbReference type="GO" id="GO:0043022">
    <property type="term" value="F:ribosome binding"/>
    <property type="evidence" value="ECO:0007669"/>
    <property type="project" value="TreeGrafter"/>
</dbReference>
<dbReference type="Proteomes" id="UP000243197">
    <property type="component" value="Chromosome"/>
</dbReference>
<dbReference type="Pfam" id="PF14714">
    <property type="entry name" value="KH_dom-like"/>
    <property type="match status" value="1"/>
</dbReference>
<dbReference type="PRINTS" id="PR00326">
    <property type="entry name" value="GTP1OBG"/>
</dbReference>
<dbReference type="FunFam" id="3.40.50.300:FF:000057">
    <property type="entry name" value="GTPase Der"/>
    <property type="match status" value="1"/>
</dbReference>
<keyword evidence="13" id="KW-1185">Reference proteome</keyword>
<comment type="function">
    <text evidence="8 10">GTPase that plays an essential role in the late steps of ribosome biogenesis.</text>
</comment>
<name>A0A1J1DZJ5_9FLAO</name>
<dbReference type="AlphaFoldDB" id="A0A1J1DZJ5"/>
<evidence type="ECO:0000256" key="6">
    <source>
        <dbReference type="ARBA" id="ARBA00023134"/>
    </source>
</evidence>
<proteinExistence type="inferred from homology"/>
<evidence type="ECO:0000256" key="10">
    <source>
        <dbReference type="RuleBase" id="RU004481"/>
    </source>
</evidence>
<keyword evidence="6 8" id="KW-0342">GTP-binding</keyword>
<dbReference type="GO" id="GO:0005525">
    <property type="term" value="F:GTP binding"/>
    <property type="evidence" value="ECO:0007669"/>
    <property type="project" value="UniProtKB-UniRule"/>
</dbReference>
<evidence type="ECO:0000256" key="1">
    <source>
        <dbReference type="ARBA" id="ARBA00008279"/>
    </source>
</evidence>
<feature type="binding site" evidence="8">
    <location>
        <begin position="293"/>
        <end position="296"/>
    </location>
    <ligand>
        <name>GTP</name>
        <dbReference type="ChEBI" id="CHEBI:37565"/>
        <label>2</label>
    </ligand>
</feature>
<dbReference type="FunFam" id="3.40.50.300:FF:000040">
    <property type="entry name" value="GTPase Der"/>
    <property type="match status" value="1"/>
</dbReference>
<dbReference type="Gene3D" id="3.40.50.300">
    <property type="entry name" value="P-loop containing nucleotide triphosphate hydrolases"/>
    <property type="match status" value="2"/>
</dbReference>
<dbReference type="PANTHER" id="PTHR43834">
    <property type="entry name" value="GTPASE DER"/>
    <property type="match status" value="1"/>
</dbReference>
<dbReference type="EMBL" id="AP014564">
    <property type="protein sequence ID" value="BAV94093.1"/>
    <property type="molecule type" value="Genomic_DNA"/>
</dbReference>
<evidence type="ECO:0000256" key="4">
    <source>
        <dbReference type="ARBA" id="ARBA00022737"/>
    </source>
</evidence>